<comment type="similarity">
    <text evidence="9">Belongs to the GSP H family.</text>
</comment>
<accession>A0A850REE0</accession>
<keyword evidence="3" id="KW-1003">Cell membrane</keyword>
<keyword evidence="6 11" id="KW-0812">Transmembrane</keyword>
<organism evidence="13 14">
    <name type="scientific">Allochromatium humboldtianum</name>
    <dbReference type="NCBI Taxonomy" id="504901"/>
    <lineage>
        <taxon>Bacteria</taxon>
        <taxon>Pseudomonadati</taxon>
        <taxon>Pseudomonadota</taxon>
        <taxon>Gammaproteobacteria</taxon>
        <taxon>Chromatiales</taxon>
        <taxon>Chromatiaceae</taxon>
        <taxon>Allochromatium</taxon>
    </lineage>
</organism>
<evidence type="ECO:0000256" key="3">
    <source>
        <dbReference type="ARBA" id="ARBA00022475"/>
    </source>
</evidence>
<evidence type="ECO:0000313" key="14">
    <source>
        <dbReference type="Proteomes" id="UP000592294"/>
    </source>
</evidence>
<evidence type="ECO:0000313" key="13">
    <source>
        <dbReference type="EMBL" id="NVZ11335.1"/>
    </source>
</evidence>
<evidence type="ECO:0000256" key="4">
    <source>
        <dbReference type="ARBA" id="ARBA00022481"/>
    </source>
</evidence>
<keyword evidence="8 11" id="KW-0472">Membrane</keyword>
<dbReference type="GO" id="GO:0015628">
    <property type="term" value="P:protein secretion by the type II secretion system"/>
    <property type="evidence" value="ECO:0007669"/>
    <property type="project" value="InterPro"/>
</dbReference>
<keyword evidence="4" id="KW-0488">Methylation</keyword>
<dbReference type="NCBIfam" id="TIGR02532">
    <property type="entry name" value="IV_pilin_GFxxxE"/>
    <property type="match status" value="1"/>
</dbReference>
<keyword evidence="5" id="KW-0997">Cell inner membrane</keyword>
<dbReference type="InterPro" id="IPR022346">
    <property type="entry name" value="T2SS_GspH"/>
</dbReference>
<sequence>MNSPSYYFSANRWAGFGLVELLIVLAILAILATITAPSFTDTFERRRIEGLALAISTDLQFAKAEAIKRNRIVRIVFTTTGHTITIPVSPVITIKTLSYADYANISVSASTGAATIDLSPRLGIPVTTLGITDGVTIAGSGGRSLRVSVNVIGRVSICGTFGGYPTCPS</sequence>
<dbReference type="RefSeq" id="WP_176978037.1">
    <property type="nucleotide sequence ID" value="NZ_JABZEO010000019.1"/>
</dbReference>
<proteinExistence type="inferred from homology"/>
<evidence type="ECO:0000259" key="12">
    <source>
        <dbReference type="Pfam" id="PF12019"/>
    </source>
</evidence>
<reference evidence="13 14" key="1">
    <citation type="submission" date="2020-06" db="EMBL/GenBank/DDBJ databases">
        <title>Whole-genome sequence of Allochromatium humboldtianum DSM 21881, type strain.</title>
        <authorList>
            <person name="Kyndt J.A."/>
            <person name="Meyer T.E."/>
        </authorList>
    </citation>
    <scope>NUCLEOTIDE SEQUENCE [LARGE SCALE GENOMIC DNA]</scope>
    <source>
        <strain evidence="13 14">DSM 21881</strain>
    </source>
</reference>
<evidence type="ECO:0000256" key="9">
    <source>
        <dbReference type="ARBA" id="ARBA00025772"/>
    </source>
</evidence>
<feature type="domain" description="General secretion pathway GspH" evidence="12">
    <location>
        <begin position="54"/>
        <end position="152"/>
    </location>
</feature>
<evidence type="ECO:0000256" key="10">
    <source>
        <dbReference type="ARBA" id="ARBA00030775"/>
    </source>
</evidence>
<evidence type="ECO:0000256" key="5">
    <source>
        <dbReference type="ARBA" id="ARBA00022519"/>
    </source>
</evidence>
<evidence type="ECO:0000256" key="1">
    <source>
        <dbReference type="ARBA" id="ARBA00004377"/>
    </source>
</evidence>
<dbReference type="Proteomes" id="UP000592294">
    <property type="component" value="Unassembled WGS sequence"/>
</dbReference>
<dbReference type="EMBL" id="JABZEO010000019">
    <property type="protein sequence ID" value="NVZ11335.1"/>
    <property type="molecule type" value="Genomic_DNA"/>
</dbReference>
<evidence type="ECO:0000256" key="7">
    <source>
        <dbReference type="ARBA" id="ARBA00022989"/>
    </source>
</evidence>
<dbReference type="InterPro" id="IPR012902">
    <property type="entry name" value="N_methyl_site"/>
</dbReference>
<dbReference type="AlphaFoldDB" id="A0A850REE0"/>
<keyword evidence="7 11" id="KW-1133">Transmembrane helix</keyword>
<evidence type="ECO:0000256" key="11">
    <source>
        <dbReference type="SAM" id="Phobius"/>
    </source>
</evidence>
<dbReference type="InterPro" id="IPR045584">
    <property type="entry name" value="Pilin-like"/>
</dbReference>
<protein>
    <recommendedName>
        <fullName evidence="2">Type II secretion system protein H</fullName>
    </recommendedName>
    <alternativeName>
        <fullName evidence="10">General secretion pathway protein H</fullName>
    </alternativeName>
</protein>
<dbReference type="GO" id="GO:0015627">
    <property type="term" value="C:type II protein secretion system complex"/>
    <property type="evidence" value="ECO:0007669"/>
    <property type="project" value="InterPro"/>
</dbReference>
<evidence type="ECO:0000256" key="6">
    <source>
        <dbReference type="ARBA" id="ARBA00022692"/>
    </source>
</evidence>
<dbReference type="Pfam" id="PF12019">
    <property type="entry name" value="GspH"/>
    <property type="match status" value="1"/>
</dbReference>
<comment type="subcellular location">
    <subcellularLocation>
        <location evidence="1">Cell inner membrane</location>
        <topology evidence="1">Single-pass membrane protein</topology>
    </subcellularLocation>
</comment>
<name>A0A850REE0_9GAMM</name>
<feature type="transmembrane region" description="Helical" evidence="11">
    <location>
        <begin position="13"/>
        <end position="36"/>
    </location>
</feature>
<keyword evidence="14" id="KW-1185">Reference proteome</keyword>
<dbReference type="Gene3D" id="3.30.700.10">
    <property type="entry name" value="Glycoprotein, Type 4 Pilin"/>
    <property type="match status" value="1"/>
</dbReference>
<comment type="caution">
    <text evidence="13">The sequence shown here is derived from an EMBL/GenBank/DDBJ whole genome shotgun (WGS) entry which is preliminary data.</text>
</comment>
<evidence type="ECO:0000256" key="2">
    <source>
        <dbReference type="ARBA" id="ARBA00021549"/>
    </source>
</evidence>
<gene>
    <name evidence="13" type="ORF">HW932_18965</name>
</gene>
<dbReference type="GO" id="GO:0005886">
    <property type="term" value="C:plasma membrane"/>
    <property type="evidence" value="ECO:0007669"/>
    <property type="project" value="UniProtKB-SubCell"/>
</dbReference>
<evidence type="ECO:0000256" key="8">
    <source>
        <dbReference type="ARBA" id="ARBA00023136"/>
    </source>
</evidence>
<dbReference type="SUPFAM" id="SSF54523">
    <property type="entry name" value="Pili subunits"/>
    <property type="match status" value="1"/>
</dbReference>
<dbReference type="Pfam" id="PF07963">
    <property type="entry name" value="N_methyl"/>
    <property type="match status" value="1"/>
</dbReference>